<name>A0A7J6VYV1_THATH</name>
<protein>
    <submittedName>
        <fullName evidence="3">Uncharacterized protein</fullName>
    </submittedName>
</protein>
<keyword evidence="2" id="KW-0812">Transmembrane</keyword>
<evidence type="ECO:0000256" key="1">
    <source>
        <dbReference type="SAM" id="MobiDB-lite"/>
    </source>
</evidence>
<feature type="region of interest" description="Disordered" evidence="1">
    <location>
        <begin position="194"/>
        <end position="218"/>
    </location>
</feature>
<accession>A0A7J6VYV1</accession>
<organism evidence="3 4">
    <name type="scientific">Thalictrum thalictroides</name>
    <name type="common">Rue-anemone</name>
    <name type="synonym">Anemone thalictroides</name>
    <dbReference type="NCBI Taxonomy" id="46969"/>
    <lineage>
        <taxon>Eukaryota</taxon>
        <taxon>Viridiplantae</taxon>
        <taxon>Streptophyta</taxon>
        <taxon>Embryophyta</taxon>
        <taxon>Tracheophyta</taxon>
        <taxon>Spermatophyta</taxon>
        <taxon>Magnoliopsida</taxon>
        <taxon>Ranunculales</taxon>
        <taxon>Ranunculaceae</taxon>
        <taxon>Thalictroideae</taxon>
        <taxon>Thalictrum</taxon>
    </lineage>
</organism>
<keyword evidence="2" id="KW-1133">Transmembrane helix</keyword>
<feature type="transmembrane region" description="Helical" evidence="2">
    <location>
        <begin position="24"/>
        <end position="40"/>
    </location>
</feature>
<dbReference type="AlphaFoldDB" id="A0A7J6VYV1"/>
<dbReference type="Proteomes" id="UP000554482">
    <property type="component" value="Unassembled WGS sequence"/>
</dbReference>
<gene>
    <name evidence="3" type="ORF">FRX31_020371</name>
</gene>
<evidence type="ECO:0000313" key="3">
    <source>
        <dbReference type="EMBL" id="KAF5190041.1"/>
    </source>
</evidence>
<keyword evidence="4" id="KW-1185">Reference proteome</keyword>
<feature type="compositionally biased region" description="Basic and acidic residues" evidence="1">
    <location>
        <begin position="59"/>
        <end position="69"/>
    </location>
</feature>
<evidence type="ECO:0000256" key="2">
    <source>
        <dbReference type="SAM" id="Phobius"/>
    </source>
</evidence>
<reference evidence="3 4" key="1">
    <citation type="submission" date="2020-06" db="EMBL/GenBank/DDBJ databases">
        <title>Transcriptomic and genomic resources for Thalictrum thalictroides and T. hernandezii: Facilitating candidate gene discovery in an emerging model plant lineage.</title>
        <authorList>
            <person name="Arias T."/>
            <person name="Riano-Pachon D.M."/>
            <person name="Di Stilio V.S."/>
        </authorList>
    </citation>
    <scope>NUCLEOTIDE SEQUENCE [LARGE SCALE GENOMIC DNA]</scope>
    <source>
        <strain evidence="4">cv. WT478/WT964</strain>
        <tissue evidence="3">Leaves</tissue>
    </source>
</reference>
<comment type="caution">
    <text evidence="3">The sequence shown here is derived from an EMBL/GenBank/DDBJ whole genome shotgun (WGS) entry which is preliminary data.</text>
</comment>
<proteinExistence type="predicted"/>
<dbReference type="EMBL" id="JABWDY010024682">
    <property type="protein sequence ID" value="KAF5190041.1"/>
    <property type="molecule type" value="Genomic_DNA"/>
</dbReference>
<sequence>MALLLTPSLWKVCGLASNITTHQVYFVAFIFVLVILRANAPSVRNTTNGNQTPFQSNTIERKQSPHHDGNHPIWPHNNPSCIVTPSSHVSDRGKRLSTNLDLNMDYTAKLGQEKPAEKNIHDKWAELGHLNRNEADSFGLQTHATSKNSRPNKGIVICEPNINNDITHYPIIQKIEKGKQDKGKNVMIFNDREEFGQNPNPIEQINISSTSLGGFKRS</sequence>
<feature type="compositionally biased region" description="Polar residues" evidence="1">
    <location>
        <begin position="44"/>
        <end position="58"/>
    </location>
</feature>
<keyword evidence="2" id="KW-0472">Membrane</keyword>
<feature type="region of interest" description="Disordered" evidence="1">
    <location>
        <begin position="44"/>
        <end position="69"/>
    </location>
</feature>
<feature type="compositionally biased region" description="Polar residues" evidence="1">
    <location>
        <begin position="197"/>
        <end position="212"/>
    </location>
</feature>
<evidence type="ECO:0000313" key="4">
    <source>
        <dbReference type="Proteomes" id="UP000554482"/>
    </source>
</evidence>